<evidence type="ECO:0000256" key="1">
    <source>
        <dbReference type="ARBA" id="ARBA00023180"/>
    </source>
</evidence>
<evidence type="ECO:0000259" key="3">
    <source>
        <dbReference type="Pfam" id="PF00135"/>
    </source>
</evidence>
<dbReference type="InterPro" id="IPR019819">
    <property type="entry name" value="Carboxylesterase_B_CS"/>
</dbReference>
<reference evidence="4" key="1">
    <citation type="submission" date="2021-12" db="EMBL/GenBank/DDBJ databases">
        <authorList>
            <person name="Martin H S."/>
        </authorList>
    </citation>
    <scope>NUCLEOTIDE SEQUENCE</scope>
</reference>
<dbReference type="OrthoDB" id="3200163at2759"/>
<feature type="domain" description="Carboxylesterase type B" evidence="3">
    <location>
        <begin position="574"/>
        <end position="1110"/>
    </location>
</feature>
<dbReference type="InterPro" id="IPR029058">
    <property type="entry name" value="AB_hydrolase_fold"/>
</dbReference>
<dbReference type="InterPro" id="IPR002018">
    <property type="entry name" value="CarbesteraseB"/>
</dbReference>
<dbReference type="Proteomes" id="UP000838878">
    <property type="component" value="Chromosome 4"/>
</dbReference>
<dbReference type="Gene3D" id="3.40.50.1820">
    <property type="entry name" value="alpha/beta hydrolase"/>
    <property type="match status" value="2"/>
</dbReference>
<dbReference type="EMBL" id="OV170224">
    <property type="protein sequence ID" value="CAH0724295.1"/>
    <property type="molecule type" value="Genomic_DNA"/>
</dbReference>
<keyword evidence="2" id="KW-0732">Signal</keyword>
<dbReference type="Pfam" id="PF00135">
    <property type="entry name" value="COesterase"/>
    <property type="match status" value="2"/>
</dbReference>
<feature type="domain" description="Carboxylesterase type B" evidence="3">
    <location>
        <begin position="17"/>
        <end position="552"/>
    </location>
</feature>
<name>A0A8J9VDA5_9NEOP</name>
<keyword evidence="5" id="KW-1185">Reference proteome</keyword>
<dbReference type="PANTHER" id="PTHR11559">
    <property type="entry name" value="CARBOXYLESTERASE"/>
    <property type="match status" value="1"/>
</dbReference>
<evidence type="ECO:0000313" key="4">
    <source>
        <dbReference type="EMBL" id="CAH0724295.1"/>
    </source>
</evidence>
<proteinExistence type="predicted"/>
<protein>
    <recommendedName>
        <fullName evidence="3">Carboxylesterase type B domain-containing protein</fullName>
    </recommendedName>
</protein>
<accession>A0A8J9VDA5</accession>
<keyword evidence="1" id="KW-0325">Glycoprotein</keyword>
<dbReference type="SUPFAM" id="SSF53474">
    <property type="entry name" value="alpha/beta-Hydrolases"/>
    <property type="match status" value="2"/>
</dbReference>
<evidence type="ECO:0000256" key="2">
    <source>
        <dbReference type="SAM" id="SignalP"/>
    </source>
</evidence>
<dbReference type="AlphaFoldDB" id="A0A8J9VDA5"/>
<gene>
    <name evidence="4" type="ORF">BINO364_LOCUS10022</name>
</gene>
<organism evidence="4 5">
    <name type="scientific">Brenthis ino</name>
    <name type="common">lesser marbled fritillary</name>
    <dbReference type="NCBI Taxonomy" id="405034"/>
    <lineage>
        <taxon>Eukaryota</taxon>
        <taxon>Metazoa</taxon>
        <taxon>Ecdysozoa</taxon>
        <taxon>Arthropoda</taxon>
        <taxon>Hexapoda</taxon>
        <taxon>Insecta</taxon>
        <taxon>Pterygota</taxon>
        <taxon>Neoptera</taxon>
        <taxon>Endopterygota</taxon>
        <taxon>Lepidoptera</taxon>
        <taxon>Glossata</taxon>
        <taxon>Ditrysia</taxon>
        <taxon>Papilionoidea</taxon>
        <taxon>Nymphalidae</taxon>
        <taxon>Heliconiinae</taxon>
        <taxon>Argynnini</taxon>
        <taxon>Brenthis</taxon>
    </lineage>
</organism>
<feature type="chain" id="PRO_5035482624" description="Carboxylesterase type B domain-containing protein" evidence="2">
    <location>
        <begin position="17"/>
        <end position="1133"/>
    </location>
</feature>
<feature type="signal peptide" evidence="2">
    <location>
        <begin position="1"/>
        <end position="16"/>
    </location>
</feature>
<evidence type="ECO:0000313" key="5">
    <source>
        <dbReference type="Proteomes" id="UP000838878"/>
    </source>
</evidence>
<dbReference type="PROSITE" id="PS00941">
    <property type="entry name" value="CARBOXYLESTERASE_B_2"/>
    <property type="match status" value="1"/>
</dbReference>
<feature type="non-terminal residue" evidence="4">
    <location>
        <position position="1133"/>
    </location>
</feature>
<dbReference type="InterPro" id="IPR050309">
    <property type="entry name" value="Type-B_Carboxylest/Lipase"/>
</dbReference>
<sequence length="1133" mass="130631">MLNIAYFLSFLLIIHADSEVETTHGKVVGRLFKTLYEEKKYHGFMGIPFAAPPIKDQRFKPPQPIGPWDTVLQATEVKPACVQYNFNIRKGQRLGQYGVEDCLYLDIYTPGIDENERPVIVFLYNEIFKNSYNKTKDYAPDFFIEEDVVVVMISHRLSVFGFLSFDDETLSGNAGLKDIVAGLEWVSNNINHFGGDRKKITLLGSQGGAAAIDLLIRSKAKILFNSAILQSGTSLNPSYLQQNARKRALKLTELLEIASSSTNRILRELNDFPALKLLTMELRASPPDYFKENQRGILTFGPIVEKDLEGLVTEYPENSSENINIPVMIGFNSREGLADSFKYLMEPHYLKFVEKDFPFLTPVRLKYTFDPLYDSYFNAINEIKKFYFTGGKVTVNSASEYITYMGDLKSYAIDKMAKMYSNVSASPIYYYYFDYYSELNENKDNLLRLSVVEDGTWGAATGDELCYLFKCPNIKNKYVKYKELDSEEVKIQRKLIKMWANFARYGNPTPEDSNPLENVKWPPYTTQTKEYLHINKIIELKTDLLKERFKFWDEFIRKWEITAKDVSKVFGNVIVDTKSGKIEGKEVNSIIKNEKYYSFFGIPYAKTPVGKLRFMPPVPHAGWENVLEATKEKKHCAQYNLPVRGTIQYGYCGDEDCLHLNIHTPSLPKNNDLKLPVIVFLYNELFKISYNGTKDYRPDFFIEENVIIVTINYRLGALGFLSFEDKLLPGNNGIKDIILALKWLQENIIYFGGDPSRVTLMGNNDGATLVDLLIYSPKAKGLFSAAILQSGSSRYPYTIVDKSKERAITLSENLERKATTSESLIERLSDMTAFEITEKEFGVVHADEARAIQKGVIPFGPVLEIDHDDAVLTKLPEETFIDLTIPIMIGFNSRESIETNSRYLRMPQYLTYADRDFLMVFPRRTDYHFEINDKFYNEMIDEIKNFYFKEGYVKIGKINEYITYTDDIMTIYPTTYTVKQYLNTSRAPVYYYMFDYSGELNFRKKTVLTEATTFDGTWGASVGDDLCYSFMCTKWRKTYGKLLESEESEEIKILRTMVKMYTNFAKTGNPTPPGSDFIWTPATKENRECLVISDELKIVPRLYDERIKFWDDFIEKYRKMAVNGIVKDVKDEL</sequence>